<evidence type="ECO:0000256" key="4">
    <source>
        <dbReference type="ARBA" id="ARBA00022692"/>
    </source>
</evidence>
<dbReference type="NCBIfam" id="TIGR04057">
    <property type="entry name" value="SusC_RagA_signa"/>
    <property type="match status" value="1"/>
</dbReference>
<dbReference type="SUPFAM" id="SSF56935">
    <property type="entry name" value="Porins"/>
    <property type="match status" value="1"/>
</dbReference>
<keyword evidence="8" id="KW-0732">Signal</keyword>
<dbReference type="AlphaFoldDB" id="A0A1H3A426"/>
<dbReference type="Gene3D" id="2.60.40.1120">
    <property type="entry name" value="Carboxypeptidase-like, regulatory domain"/>
    <property type="match status" value="1"/>
</dbReference>
<dbReference type="FunFam" id="2.170.130.10:FF:000008">
    <property type="entry name" value="SusC/RagA family TonB-linked outer membrane protein"/>
    <property type="match status" value="1"/>
</dbReference>
<sequence length="1024" mass="111673">MIFKELNISNKVLSKYLLFTLIALLHFSVDAQAQKMNVKGTVTGAEDGMPIPGATVLIKGTTKGVSTDFDGNYAIKANTGDVLVYSFLGMKSKSVSVTKAVINVSLTSDVAALEEVVVVGYGTVRKKELTGSVAQVKADQIEEFSTPDLASALQGQISGVNIAASSGEPGEAASVQIRGLSSLLGSNEPLYVVDGIAQTGNPGLSPNEIETIDVLKDAASAAVYGSSAAAGVILITTKRGEEGRMNVSINSKYGIQTLGDGIELMNTAEELFFATTQLDNGASSYIPGPVKYPEWLNNNNTFDDFVLVDNAATNQHTVNISGGTKKFSYNAVGGYFNQQGAIINSGFTRINGRITTSYNSDNWKFNTSLAFTTEDRQRVGTNLIANAQRYSPSYPIVDTSSDIIYSTEDGGDGGVRTPLELLARALKKQDNSKRDRINASLSVTRKITEDLSFIGNIGTAITDDYRNQFQPKYTIVFLNGDPSETDPVKSSVTVTSSRATTLSADGTLRFKKKIDDHNFGAQATFAVKEGTYEGFLASKQGVLNNSVETLDGTSINPVVDALNNYKYTEVGILGRFTYDYKGKYLISSLFRRDGSSRFSDNDKWGIFPSISAAWNVSDEDFWSPLKGTVNNFKIRASRGSVGNNRFSDYAAQSTIQTNANYIFDTTDAQLSQGTAIYSYANPNVKWETKTENNIGVDLGFFKNKISLTVDYYKSTNEDMLFPVRVPGSAGAYDGGNVNTILNVGNMENEGFEIAAKYRTDIGKSKLNTSLTFSKNKNKVTSTNGQSIIYNTSSRINSQDMTVFAEGYEAGAFWLYQANGAINTDERLAAYQLLNPAAKMGDMEYLDVNNDGKLDTNDRKYSGSGMPDFEAGFNLNWRYKGFDFGMNWFASIGAEIINGNKIQAYTYGRHRDLLNMWSADNPNSNIPIHRDVGTNNFEANSNFWVENGDYIRLKLVSLGYTIPKKSVQKLGLSNLRVYLTAQNPLTITDYTGYDPEIGGSVMRRGLDTSRYPVSALYTVGLNVKF</sequence>
<keyword evidence="4 7" id="KW-0812">Transmembrane</keyword>
<gene>
    <name evidence="10" type="ORF">SAMN05444411_10417</name>
</gene>
<dbReference type="GO" id="GO:0009279">
    <property type="term" value="C:cell outer membrane"/>
    <property type="evidence" value="ECO:0007669"/>
    <property type="project" value="UniProtKB-SubCell"/>
</dbReference>
<dbReference type="Gene3D" id="2.40.170.20">
    <property type="entry name" value="TonB-dependent receptor, beta-barrel domain"/>
    <property type="match status" value="1"/>
</dbReference>
<dbReference type="Pfam" id="PF13715">
    <property type="entry name" value="CarbopepD_reg_2"/>
    <property type="match status" value="1"/>
</dbReference>
<dbReference type="SUPFAM" id="SSF49464">
    <property type="entry name" value="Carboxypeptidase regulatory domain-like"/>
    <property type="match status" value="1"/>
</dbReference>
<dbReference type="Proteomes" id="UP000199595">
    <property type="component" value="Unassembled WGS sequence"/>
</dbReference>
<reference evidence="10 11" key="1">
    <citation type="submission" date="2016-10" db="EMBL/GenBank/DDBJ databases">
        <authorList>
            <person name="de Groot N.N."/>
        </authorList>
    </citation>
    <scope>NUCLEOTIDE SEQUENCE [LARGE SCALE GENOMIC DNA]</scope>
    <source>
        <strain evidence="10 11">DSM 24956</strain>
    </source>
</reference>
<dbReference type="NCBIfam" id="TIGR04056">
    <property type="entry name" value="OMP_RagA_SusC"/>
    <property type="match status" value="1"/>
</dbReference>
<evidence type="ECO:0000256" key="5">
    <source>
        <dbReference type="ARBA" id="ARBA00023136"/>
    </source>
</evidence>
<evidence type="ECO:0000256" key="1">
    <source>
        <dbReference type="ARBA" id="ARBA00004571"/>
    </source>
</evidence>
<dbReference type="InterPro" id="IPR023996">
    <property type="entry name" value="TonB-dep_OMP_SusC/RagA"/>
</dbReference>
<evidence type="ECO:0000256" key="7">
    <source>
        <dbReference type="PROSITE-ProRule" id="PRU01360"/>
    </source>
</evidence>
<organism evidence="10 11">
    <name type="scientific">Lutibacter oricola</name>
    <dbReference type="NCBI Taxonomy" id="762486"/>
    <lineage>
        <taxon>Bacteria</taxon>
        <taxon>Pseudomonadati</taxon>
        <taxon>Bacteroidota</taxon>
        <taxon>Flavobacteriia</taxon>
        <taxon>Flavobacteriales</taxon>
        <taxon>Flavobacteriaceae</taxon>
        <taxon>Lutibacter</taxon>
    </lineage>
</organism>
<dbReference type="PROSITE" id="PS52016">
    <property type="entry name" value="TONB_DEPENDENT_REC_3"/>
    <property type="match status" value="1"/>
</dbReference>
<protein>
    <submittedName>
        <fullName evidence="10">TonB-linked outer membrane protein, SusC/RagA family</fullName>
    </submittedName>
</protein>
<dbReference type="EMBL" id="FNNJ01000004">
    <property type="protein sequence ID" value="SDX24376.1"/>
    <property type="molecule type" value="Genomic_DNA"/>
</dbReference>
<name>A0A1H3A426_9FLAO</name>
<dbReference type="RefSeq" id="WP_245729923.1">
    <property type="nucleotide sequence ID" value="NZ_FNNJ01000004.1"/>
</dbReference>
<evidence type="ECO:0000256" key="6">
    <source>
        <dbReference type="ARBA" id="ARBA00023237"/>
    </source>
</evidence>
<dbReference type="InterPro" id="IPR012910">
    <property type="entry name" value="Plug_dom"/>
</dbReference>
<feature type="chain" id="PRO_5011473232" evidence="8">
    <location>
        <begin position="34"/>
        <end position="1024"/>
    </location>
</feature>
<dbReference type="STRING" id="762486.SAMN05444411_10417"/>
<accession>A0A1H3A426</accession>
<comment type="similarity">
    <text evidence="7">Belongs to the TonB-dependent receptor family.</text>
</comment>
<evidence type="ECO:0000256" key="8">
    <source>
        <dbReference type="SAM" id="SignalP"/>
    </source>
</evidence>
<dbReference type="InterPro" id="IPR036942">
    <property type="entry name" value="Beta-barrel_TonB_sf"/>
</dbReference>
<dbReference type="InterPro" id="IPR039426">
    <property type="entry name" value="TonB-dep_rcpt-like"/>
</dbReference>
<proteinExistence type="inferred from homology"/>
<dbReference type="Gene3D" id="2.170.130.10">
    <property type="entry name" value="TonB-dependent receptor, plug domain"/>
    <property type="match status" value="1"/>
</dbReference>
<evidence type="ECO:0000313" key="10">
    <source>
        <dbReference type="EMBL" id="SDX24376.1"/>
    </source>
</evidence>
<comment type="subcellular location">
    <subcellularLocation>
        <location evidence="1 7">Cell outer membrane</location>
        <topology evidence="1 7">Multi-pass membrane protein</topology>
    </subcellularLocation>
</comment>
<keyword evidence="6 7" id="KW-0998">Cell outer membrane</keyword>
<keyword evidence="3 7" id="KW-1134">Transmembrane beta strand</keyword>
<evidence type="ECO:0000256" key="2">
    <source>
        <dbReference type="ARBA" id="ARBA00022448"/>
    </source>
</evidence>
<feature type="signal peptide" evidence="8">
    <location>
        <begin position="1"/>
        <end position="33"/>
    </location>
</feature>
<feature type="domain" description="TonB-dependent receptor plug" evidence="9">
    <location>
        <begin position="126"/>
        <end position="232"/>
    </location>
</feature>
<evidence type="ECO:0000313" key="11">
    <source>
        <dbReference type="Proteomes" id="UP000199595"/>
    </source>
</evidence>
<keyword evidence="11" id="KW-1185">Reference proteome</keyword>
<keyword evidence="5 7" id="KW-0472">Membrane</keyword>
<keyword evidence="2 7" id="KW-0813">Transport</keyword>
<dbReference type="InterPro" id="IPR008969">
    <property type="entry name" value="CarboxyPept-like_regulatory"/>
</dbReference>
<dbReference type="InterPro" id="IPR037066">
    <property type="entry name" value="Plug_dom_sf"/>
</dbReference>
<dbReference type="Pfam" id="PF07715">
    <property type="entry name" value="Plug"/>
    <property type="match status" value="1"/>
</dbReference>
<dbReference type="InterPro" id="IPR023997">
    <property type="entry name" value="TonB-dep_OMP_SusC/RagA_CS"/>
</dbReference>
<evidence type="ECO:0000256" key="3">
    <source>
        <dbReference type="ARBA" id="ARBA00022452"/>
    </source>
</evidence>
<evidence type="ECO:0000259" key="9">
    <source>
        <dbReference type="Pfam" id="PF07715"/>
    </source>
</evidence>